<keyword evidence="2 7" id="KW-0328">Glycosyltransferase</keyword>
<evidence type="ECO:0000256" key="5">
    <source>
        <dbReference type="ARBA" id="ARBA00023180"/>
    </source>
</evidence>
<evidence type="ECO:0000256" key="6">
    <source>
        <dbReference type="ARBA" id="ARBA00023316"/>
    </source>
</evidence>
<keyword evidence="7" id="KW-0472">Membrane</keyword>
<feature type="transmembrane region" description="Helical" evidence="7">
    <location>
        <begin position="44"/>
        <end position="64"/>
    </location>
</feature>
<keyword evidence="7" id="KW-0812">Transmembrane</keyword>
<dbReference type="OrthoDB" id="428346at2759"/>
<dbReference type="GO" id="GO:0008107">
    <property type="term" value="F:galactoside 2-alpha-L-fucosyltransferase activity"/>
    <property type="evidence" value="ECO:0007669"/>
    <property type="project" value="InterPro"/>
</dbReference>
<evidence type="ECO:0000256" key="8">
    <source>
        <dbReference type="SAM" id="MobiDB-lite"/>
    </source>
</evidence>
<comment type="similarity">
    <text evidence="1 7">Belongs to the glycosyltransferase 37 family.</text>
</comment>
<keyword evidence="10" id="KW-1185">Reference proteome</keyword>
<dbReference type="EMBL" id="SWLB01000004">
    <property type="protein sequence ID" value="KAF3339485.1"/>
    <property type="molecule type" value="Genomic_DNA"/>
</dbReference>
<gene>
    <name evidence="9" type="ORF">FCM35_KLT16956</name>
</gene>
<dbReference type="InterPro" id="IPR004938">
    <property type="entry name" value="XG_FTase"/>
</dbReference>
<dbReference type="PANTHER" id="PTHR31889:SF89">
    <property type="entry name" value="FUCOSYLTRANSFERASE"/>
    <property type="match status" value="1"/>
</dbReference>
<keyword evidence="4 7" id="KW-0333">Golgi apparatus</keyword>
<dbReference type="GO" id="GO:0032580">
    <property type="term" value="C:Golgi cisterna membrane"/>
    <property type="evidence" value="ECO:0007669"/>
    <property type="project" value="UniProtKB-SubCell"/>
</dbReference>
<dbReference type="Pfam" id="PF03254">
    <property type="entry name" value="XG_FTase"/>
    <property type="match status" value="1"/>
</dbReference>
<evidence type="ECO:0000313" key="10">
    <source>
        <dbReference type="Proteomes" id="UP000623129"/>
    </source>
</evidence>
<accession>A0A833QZU0</accession>
<dbReference type="FunFam" id="3.40.50.11340:FF:000005">
    <property type="entry name" value="Galactoside 2-alpha-L-fucosyltransferase"/>
    <property type="match status" value="1"/>
</dbReference>
<organism evidence="9 10">
    <name type="scientific">Carex littledalei</name>
    <dbReference type="NCBI Taxonomy" id="544730"/>
    <lineage>
        <taxon>Eukaryota</taxon>
        <taxon>Viridiplantae</taxon>
        <taxon>Streptophyta</taxon>
        <taxon>Embryophyta</taxon>
        <taxon>Tracheophyta</taxon>
        <taxon>Spermatophyta</taxon>
        <taxon>Magnoliopsida</taxon>
        <taxon>Liliopsida</taxon>
        <taxon>Poales</taxon>
        <taxon>Cyperaceae</taxon>
        <taxon>Cyperoideae</taxon>
        <taxon>Cariceae</taxon>
        <taxon>Carex</taxon>
        <taxon>Carex subgen. Euthyceras</taxon>
    </lineage>
</organism>
<comment type="subcellular location">
    <subcellularLocation>
        <location evidence="7">Golgi apparatus</location>
        <location evidence="7">Golgi stack membrane</location>
        <topology evidence="7">Single-pass type II membrane protein</topology>
    </subcellularLocation>
</comment>
<evidence type="ECO:0000256" key="4">
    <source>
        <dbReference type="ARBA" id="ARBA00023034"/>
    </source>
</evidence>
<dbReference type="Gene3D" id="3.40.50.11350">
    <property type="match status" value="1"/>
</dbReference>
<evidence type="ECO:0000256" key="3">
    <source>
        <dbReference type="ARBA" id="ARBA00022679"/>
    </source>
</evidence>
<dbReference type="Gene3D" id="3.40.50.11340">
    <property type="match status" value="1"/>
</dbReference>
<keyword evidence="7" id="KW-1133">Transmembrane helix</keyword>
<keyword evidence="5" id="KW-0325">Glycoprotein</keyword>
<keyword evidence="3 7" id="KW-0808">Transferase</keyword>
<evidence type="ECO:0000256" key="1">
    <source>
        <dbReference type="ARBA" id="ARBA00010481"/>
    </source>
</evidence>
<sequence>MITVTLLSFLPYKLNLICNFIKGKQREPIEEGGFEMKKRWSFMAMIRPLFVVLLVTAMACLVLLSSNPQSAPPARASSQTETDGYYKHDGVSNQSTTSRSEDMLLGSLLSPDLDEHSCMSRYQSGLYRKTSPHNPSTYLVSKLRNYEALHKRCGPNTLLYNKSVEQLRTNHSTDQLECNYVIWTPLGGLGNRMLTLASTFLYALLTGRVLLVDHATDFVDLFCEPFPGSSWVLPSNFPIESLNSFDVDSKMSYGYLMKHNLISEDPKTWSEMLPSFVYVHLESTYIWDMYHQLFFCDDSHFVLSKINWLLLKSDNYFLPGLFMLSTFENELSRMFPSRETVFHHLSRYLFQPGNSVWELAMKYYHSYVAMANQTVGIQIRDFPWSLMSKEDRFNQIMDCTLKENILPHVTQHSRKTTYLNTDEMGSKAILVISLYKDYYDRMKSYYARSTHVGQHVNVYQPSHEEAQQLKNQSHNEKALAEIVLLSFSDVLVTSAWSTFGYVSYNFAGVKPWILLSSKVSKEVHPPCRRVTTMDPCFHTPPSINCKTKRRSKTKLTGAHIKQCEDVEEGIKLVD</sequence>
<name>A0A833QZU0_9POAL</name>
<evidence type="ECO:0000256" key="7">
    <source>
        <dbReference type="RuleBase" id="RU367004"/>
    </source>
</evidence>
<evidence type="ECO:0000313" key="9">
    <source>
        <dbReference type="EMBL" id="KAF3339485.1"/>
    </source>
</evidence>
<feature type="region of interest" description="Disordered" evidence="8">
    <location>
        <begin position="68"/>
        <end position="98"/>
    </location>
</feature>
<dbReference type="PANTHER" id="PTHR31889">
    <property type="entry name" value="FUCOSYLTRANSFERASE 2-RELATED"/>
    <property type="match status" value="1"/>
</dbReference>
<dbReference type="Proteomes" id="UP000623129">
    <property type="component" value="Unassembled WGS sequence"/>
</dbReference>
<reference evidence="9" key="1">
    <citation type="submission" date="2020-01" db="EMBL/GenBank/DDBJ databases">
        <title>Genome sequence of Kobresia littledalei, the first chromosome-level genome in the family Cyperaceae.</title>
        <authorList>
            <person name="Qu G."/>
        </authorList>
    </citation>
    <scope>NUCLEOTIDE SEQUENCE</scope>
    <source>
        <strain evidence="9">C.B.Clarke</strain>
        <tissue evidence="9">Leaf</tissue>
    </source>
</reference>
<proteinExistence type="inferred from homology"/>
<dbReference type="GO" id="GO:0042546">
    <property type="term" value="P:cell wall biogenesis"/>
    <property type="evidence" value="ECO:0007669"/>
    <property type="project" value="InterPro"/>
</dbReference>
<comment type="function">
    <text evidence="7">May be involved in cell wall biosynthesis.</text>
</comment>
<comment type="caution">
    <text evidence="9">The sequence shown here is derived from an EMBL/GenBank/DDBJ whole genome shotgun (WGS) entry which is preliminary data.</text>
</comment>
<keyword evidence="6 7" id="KW-0961">Cell wall biogenesis/degradation</keyword>
<protein>
    <recommendedName>
        <fullName evidence="7">Fucosyltransferase</fullName>
        <ecNumber evidence="7">2.4.1.-</ecNumber>
    </recommendedName>
</protein>
<dbReference type="GO" id="GO:0071555">
    <property type="term" value="P:cell wall organization"/>
    <property type="evidence" value="ECO:0007669"/>
    <property type="project" value="UniProtKB-UniRule"/>
</dbReference>
<dbReference type="GO" id="GO:0009969">
    <property type="term" value="P:xyloglucan biosynthetic process"/>
    <property type="evidence" value="ECO:0007669"/>
    <property type="project" value="TreeGrafter"/>
</dbReference>
<dbReference type="AlphaFoldDB" id="A0A833QZU0"/>
<dbReference type="EC" id="2.4.1.-" evidence="7"/>
<evidence type="ECO:0000256" key="2">
    <source>
        <dbReference type="ARBA" id="ARBA00022676"/>
    </source>
</evidence>